<reference evidence="1" key="1">
    <citation type="submission" date="2014-11" db="EMBL/GenBank/DDBJ databases">
        <authorList>
            <person name="Amaro Gonzalez C."/>
        </authorList>
    </citation>
    <scope>NUCLEOTIDE SEQUENCE</scope>
</reference>
<reference evidence="1" key="2">
    <citation type="journal article" date="2015" name="Fish Shellfish Immunol.">
        <title>Early steps in the European eel (Anguilla anguilla)-Vibrio vulnificus interaction in the gills: Role of the RtxA13 toxin.</title>
        <authorList>
            <person name="Callol A."/>
            <person name="Pajuelo D."/>
            <person name="Ebbesson L."/>
            <person name="Teles M."/>
            <person name="MacKenzie S."/>
            <person name="Amaro C."/>
        </authorList>
    </citation>
    <scope>NUCLEOTIDE SEQUENCE</scope>
</reference>
<proteinExistence type="predicted"/>
<protein>
    <submittedName>
        <fullName evidence="1">Uncharacterized protein</fullName>
    </submittedName>
</protein>
<organism evidence="1">
    <name type="scientific">Anguilla anguilla</name>
    <name type="common">European freshwater eel</name>
    <name type="synonym">Muraena anguilla</name>
    <dbReference type="NCBI Taxonomy" id="7936"/>
    <lineage>
        <taxon>Eukaryota</taxon>
        <taxon>Metazoa</taxon>
        <taxon>Chordata</taxon>
        <taxon>Craniata</taxon>
        <taxon>Vertebrata</taxon>
        <taxon>Euteleostomi</taxon>
        <taxon>Actinopterygii</taxon>
        <taxon>Neopterygii</taxon>
        <taxon>Teleostei</taxon>
        <taxon>Anguilliformes</taxon>
        <taxon>Anguillidae</taxon>
        <taxon>Anguilla</taxon>
    </lineage>
</organism>
<dbReference type="EMBL" id="GBXM01036080">
    <property type="protein sequence ID" value="JAH72497.1"/>
    <property type="molecule type" value="Transcribed_RNA"/>
</dbReference>
<accession>A0A0E9V392</accession>
<evidence type="ECO:0000313" key="1">
    <source>
        <dbReference type="EMBL" id="JAH72497.1"/>
    </source>
</evidence>
<dbReference type="AlphaFoldDB" id="A0A0E9V392"/>
<name>A0A0E9V392_ANGAN</name>
<sequence length="30" mass="3424">MKSNQAICSYATKNTWNNICIELKGVNLYC</sequence>